<evidence type="ECO:0000256" key="1">
    <source>
        <dbReference type="ARBA" id="ARBA00007039"/>
    </source>
</evidence>
<dbReference type="InterPro" id="IPR023562">
    <property type="entry name" value="ClpP/TepA"/>
</dbReference>
<dbReference type="Gene3D" id="3.90.226.10">
    <property type="entry name" value="2-enoyl-CoA Hydratase, Chain A, domain 1"/>
    <property type="match status" value="1"/>
</dbReference>
<dbReference type="CDD" id="cd07017">
    <property type="entry name" value="S14_ClpP_2"/>
    <property type="match status" value="1"/>
</dbReference>
<dbReference type="GO" id="GO:0004252">
    <property type="term" value="F:serine-type endopeptidase activity"/>
    <property type="evidence" value="ECO:0007669"/>
    <property type="project" value="InterPro"/>
</dbReference>
<dbReference type="SUPFAM" id="SSF52096">
    <property type="entry name" value="ClpP/crotonase"/>
    <property type="match status" value="1"/>
</dbReference>
<dbReference type="AlphaFoldDB" id="A0A6M3LYH9"/>
<dbReference type="EMBL" id="MT143543">
    <property type="protein sequence ID" value="QJA97991.1"/>
    <property type="molecule type" value="Genomic_DNA"/>
</dbReference>
<dbReference type="InterPro" id="IPR029045">
    <property type="entry name" value="ClpP/crotonase-like_dom_sf"/>
</dbReference>
<accession>A0A6M3LYH9</accession>
<keyword evidence="2" id="KW-0378">Hydrolase</keyword>
<dbReference type="InterPro" id="IPR001907">
    <property type="entry name" value="ClpP"/>
</dbReference>
<keyword evidence="2" id="KW-0645">Protease</keyword>
<dbReference type="PANTHER" id="PTHR10381:SF11">
    <property type="entry name" value="ATP-DEPENDENT CLP PROTEASE PROTEOLYTIC SUBUNIT, MITOCHONDRIAL"/>
    <property type="match status" value="1"/>
</dbReference>
<dbReference type="PANTHER" id="PTHR10381">
    <property type="entry name" value="ATP-DEPENDENT CLP PROTEASE PROTEOLYTIC SUBUNIT"/>
    <property type="match status" value="1"/>
</dbReference>
<dbReference type="Pfam" id="PF00574">
    <property type="entry name" value="CLP_protease"/>
    <property type="match status" value="1"/>
</dbReference>
<dbReference type="PRINTS" id="PR00127">
    <property type="entry name" value="CLPPROTEASEP"/>
</dbReference>
<dbReference type="GO" id="GO:0051117">
    <property type="term" value="F:ATPase binding"/>
    <property type="evidence" value="ECO:0007669"/>
    <property type="project" value="TreeGrafter"/>
</dbReference>
<proteinExistence type="inferred from homology"/>
<protein>
    <submittedName>
        <fullName evidence="2">Putative protease</fullName>
    </submittedName>
</protein>
<gene>
    <name evidence="2" type="ORF">MM415B05780_0004</name>
</gene>
<dbReference type="GO" id="GO:0004176">
    <property type="term" value="F:ATP-dependent peptidase activity"/>
    <property type="evidence" value="ECO:0007669"/>
    <property type="project" value="InterPro"/>
</dbReference>
<comment type="similarity">
    <text evidence="1">Belongs to the peptidase S14 family.</text>
</comment>
<organism evidence="2">
    <name type="scientific">viral metagenome</name>
    <dbReference type="NCBI Taxonomy" id="1070528"/>
    <lineage>
        <taxon>unclassified sequences</taxon>
        <taxon>metagenomes</taxon>
        <taxon>organismal metagenomes</taxon>
    </lineage>
</organism>
<evidence type="ECO:0000313" key="2">
    <source>
        <dbReference type="EMBL" id="QJA97991.1"/>
    </source>
</evidence>
<dbReference type="GO" id="GO:0006515">
    <property type="term" value="P:protein quality control for misfolded or incompletely synthesized proteins"/>
    <property type="evidence" value="ECO:0007669"/>
    <property type="project" value="TreeGrafter"/>
</dbReference>
<name>A0A6M3LYH9_9ZZZZ</name>
<sequence length="200" mass="22698">MLYPRIARLNGKETLVCEDEMCGYKEHMTMSHRMLFMTGPFSGETESHNLLLALDTLSHDPIKLMITSPGGDLDSTFLFYDTMKLVKSPIITIGRYCASAAAILLAAGSERYLFPHAKVMLHLPAGQMGGDARDWDIQHQQMEKYRNKVVDILFDCGARKGRDEILADMDRDFWLEPDEAIAYGLADEIMTDEIWEKICL</sequence>
<dbReference type="GO" id="GO:0009368">
    <property type="term" value="C:endopeptidase Clp complex"/>
    <property type="evidence" value="ECO:0007669"/>
    <property type="project" value="TreeGrafter"/>
</dbReference>
<reference evidence="2" key="1">
    <citation type="submission" date="2020-03" db="EMBL/GenBank/DDBJ databases">
        <title>The deep terrestrial virosphere.</title>
        <authorList>
            <person name="Holmfeldt K."/>
            <person name="Nilsson E."/>
            <person name="Simone D."/>
            <person name="Lopez-Fernandez M."/>
            <person name="Wu X."/>
            <person name="de Brujin I."/>
            <person name="Lundin D."/>
            <person name="Andersson A."/>
            <person name="Bertilsson S."/>
            <person name="Dopson M."/>
        </authorList>
    </citation>
    <scope>NUCLEOTIDE SEQUENCE</scope>
    <source>
        <strain evidence="2">MM415B05780</strain>
    </source>
</reference>